<dbReference type="Proteomes" id="UP000217083">
    <property type="component" value="Unassembled WGS sequence"/>
</dbReference>
<dbReference type="Gene3D" id="3.90.550.10">
    <property type="entry name" value="Spore Coat Polysaccharide Biosynthesis Protein SpsA, Chain A"/>
    <property type="match status" value="1"/>
</dbReference>
<evidence type="ECO:0000259" key="2">
    <source>
        <dbReference type="Pfam" id="PF12804"/>
    </source>
</evidence>
<name>A0A263BQK1_9BACI</name>
<dbReference type="RefSeq" id="WP_094926226.1">
    <property type="nucleotide sequence ID" value="NZ_NPIA01000009.1"/>
</dbReference>
<evidence type="ECO:0000313" key="3">
    <source>
        <dbReference type="EMBL" id="OZM55989.1"/>
    </source>
</evidence>
<dbReference type="PANTHER" id="PTHR19136:SF81">
    <property type="entry name" value="MOLYBDENUM COFACTOR GUANYLYLTRANSFERASE"/>
    <property type="match status" value="1"/>
</dbReference>
<keyword evidence="4" id="KW-1185">Reference proteome</keyword>
<feature type="domain" description="MobA-like NTP transferase" evidence="2">
    <location>
        <begin position="4"/>
        <end position="148"/>
    </location>
</feature>
<sequence length="209" mass="23816">MLTGVILAGGKNDKIKGRLKPLIPMGNTILLFIQIKEMRKICNEIILVTNEPRKYLPYLPSDVRVITDYYKDVGPIAGIHAALSLSKNENIWVVGNGMPFISFKVALIMMKHSNNTTNLAVIPTKNLQPYLLHSIWNKNALSLIEYTIEEYKGDYTKLVCHQHIHPIYEATLINDYKLDTSFLYTIDTTGDYKKAMDILLQRNLNFISS</sequence>
<accession>A0A263BQK1</accession>
<dbReference type="GO" id="GO:0016779">
    <property type="term" value="F:nucleotidyltransferase activity"/>
    <property type="evidence" value="ECO:0007669"/>
    <property type="project" value="UniProtKB-ARBA"/>
</dbReference>
<proteinExistence type="predicted"/>
<evidence type="ECO:0000256" key="1">
    <source>
        <dbReference type="ARBA" id="ARBA00022679"/>
    </source>
</evidence>
<dbReference type="AlphaFoldDB" id="A0A263BQK1"/>
<dbReference type="EMBL" id="NPIA01000009">
    <property type="protein sequence ID" value="OZM55989.1"/>
    <property type="molecule type" value="Genomic_DNA"/>
</dbReference>
<dbReference type="InterPro" id="IPR025877">
    <property type="entry name" value="MobA-like_NTP_Trfase"/>
</dbReference>
<comment type="caution">
    <text evidence="3">The sequence shown here is derived from an EMBL/GenBank/DDBJ whole genome shotgun (WGS) entry which is preliminary data.</text>
</comment>
<dbReference type="InterPro" id="IPR029044">
    <property type="entry name" value="Nucleotide-diphossugar_trans"/>
</dbReference>
<gene>
    <name evidence="3" type="ORF">CIB95_14175</name>
</gene>
<dbReference type="Pfam" id="PF12804">
    <property type="entry name" value="NTP_transf_3"/>
    <property type="match status" value="1"/>
</dbReference>
<organism evidence="3 4">
    <name type="scientific">Lottiidibacillus patelloidae</name>
    <dbReference type="NCBI Taxonomy" id="2670334"/>
    <lineage>
        <taxon>Bacteria</taxon>
        <taxon>Bacillati</taxon>
        <taxon>Bacillota</taxon>
        <taxon>Bacilli</taxon>
        <taxon>Bacillales</taxon>
        <taxon>Bacillaceae</taxon>
        <taxon>Lottiidibacillus</taxon>
    </lineage>
</organism>
<dbReference type="PANTHER" id="PTHR19136">
    <property type="entry name" value="MOLYBDENUM COFACTOR GUANYLYLTRANSFERASE"/>
    <property type="match status" value="1"/>
</dbReference>
<evidence type="ECO:0000313" key="4">
    <source>
        <dbReference type="Proteomes" id="UP000217083"/>
    </source>
</evidence>
<protein>
    <recommendedName>
        <fullName evidence="2">MobA-like NTP transferase domain-containing protein</fullName>
    </recommendedName>
</protein>
<dbReference type="SUPFAM" id="SSF53448">
    <property type="entry name" value="Nucleotide-diphospho-sugar transferases"/>
    <property type="match status" value="1"/>
</dbReference>
<keyword evidence="1" id="KW-0808">Transferase</keyword>
<reference evidence="3 4" key="2">
    <citation type="submission" date="2017-09" db="EMBL/GenBank/DDBJ databases">
        <title>Bacillus patelloidae sp. nov., isolated from the intestinal tract of a marine limpet.</title>
        <authorList>
            <person name="Liu R."/>
            <person name="Dong C."/>
            <person name="Shao Z."/>
        </authorList>
    </citation>
    <scope>NUCLEOTIDE SEQUENCE [LARGE SCALE GENOMIC DNA]</scope>
    <source>
        <strain evidence="3 4">SA5d-4</strain>
    </source>
</reference>
<reference evidence="4" key="1">
    <citation type="submission" date="2017-08" db="EMBL/GenBank/DDBJ databases">
        <authorList>
            <person name="Huang Z."/>
        </authorList>
    </citation>
    <scope>NUCLEOTIDE SEQUENCE [LARGE SCALE GENOMIC DNA]</scope>
    <source>
        <strain evidence="4">SA5d-4</strain>
    </source>
</reference>